<keyword evidence="3 9" id="KW-0732">Signal</keyword>
<dbReference type="GO" id="GO:0016485">
    <property type="term" value="P:protein processing"/>
    <property type="evidence" value="ECO:0007669"/>
    <property type="project" value="TreeGrafter"/>
</dbReference>
<dbReference type="RefSeq" id="XP_040747604.1">
    <property type="nucleotide sequence ID" value="XM_040889098.1"/>
</dbReference>
<gene>
    <name evidence="11" type="ORF">DL89DRAFT_273746</name>
</gene>
<dbReference type="AlphaFoldDB" id="A0A1Y1WLK8"/>
<keyword evidence="12" id="KW-1185">Reference proteome</keyword>
<feature type="signal peptide" evidence="9">
    <location>
        <begin position="1"/>
        <end position="20"/>
    </location>
</feature>
<feature type="domain" description="P/Homo B" evidence="10">
    <location>
        <begin position="364"/>
        <end position="499"/>
    </location>
</feature>
<keyword evidence="6" id="KW-0106">Calcium</keyword>
<accession>A0A1Y1WLK8</accession>
<dbReference type="Gene3D" id="3.40.50.200">
    <property type="entry name" value="Peptidase S8/S53 domain"/>
    <property type="match status" value="1"/>
</dbReference>
<evidence type="ECO:0000256" key="9">
    <source>
        <dbReference type="SAM" id="SignalP"/>
    </source>
</evidence>
<sequence length="519" mass="56655">MKVRTLELAALALQFSLALSSPSAIDDRRFEKVRSWHELSRVSTSPIPAAHSEAGYQYTAVKFAASIKDPKFGDQWHLVNTVEKGHDINVTGVWRQGVTGQGVTVALIDDGLDYTSEDLLDNFDFGGSYDFNDKTKLPTPRLSDDYHGTRCAGQIAAKRNDVCGVGVAYGAKVAGIRMLSAEVSDRDEIEALNYAMDTNWIYSCSWGPNDDGQTPVEDAFIHGIEKGRGGLGSLYVFATGNGGHMGDNCNFDGYTNSIYTISIGAINHLDQHPPYSEINGDNRGIVTTDLGVRACTSKHGGTSAAAPLAAGIFALALSVRPDLTWRDVQHLAVRTAIPVDTGDNDWKDVAQGRKYNHKYGQTKIVAAKDAPKARIEPITSRNGVGKAVERTVLVTEQQVADAKMKRVEHVTVSVDIKHEFRGNIEVWLKSPSGIRSQLAAARPRDSNPDGLHGWRFMTVKHWDEEPAGNWTLQVRNALLQSHSGRLNEWQMTLFGESTEEEPHHTVPACAGCDSIDAAT</sequence>
<dbReference type="GO" id="GO:0005802">
    <property type="term" value="C:trans-Golgi network"/>
    <property type="evidence" value="ECO:0007669"/>
    <property type="project" value="TreeGrafter"/>
</dbReference>
<dbReference type="PANTHER" id="PTHR42884">
    <property type="entry name" value="PROPROTEIN CONVERTASE SUBTILISIN/KEXIN-RELATED"/>
    <property type="match status" value="1"/>
</dbReference>
<dbReference type="Pfam" id="PF01483">
    <property type="entry name" value="P_proprotein"/>
    <property type="match status" value="1"/>
</dbReference>
<evidence type="ECO:0000256" key="5">
    <source>
        <dbReference type="ARBA" id="ARBA00022825"/>
    </source>
</evidence>
<evidence type="ECO:0000313" key="12">
    <source>
        <dbReference type="Proteomes" id="UP000193922"/>
    </source>
</evidence>
<dbReference type="InterPro" id="IPR034182">
    <property type="entry name" value="Kexin/furin"/>
</dbReference>
<dbReference type="InterPro" id="IPR000209">
    <property type="entry name" value="Peptidase_S8/S53_dom"/>
</dbReference>
<dbReference type="InterPro" id="IPR023828">
    <property type="entry name" value="Peptidase_S8_Ser-AS"/>
</dbReference>
<evidence type="ECO:0000256" key="2">
    <source>
        <dbReference type="ARBA" id="ARBA00022670"/>
    </source>
</evidence>
<keyword evidence="4 8" id="KW-0378">Hydrolase</keyword>
<dbReference type="GeneID" id="63805746"/>
<feature type="active site" description="Charge relay system" evidence="7 8">
    <location>
        <position position="147"/>
    </location>
</feature>
<proteinExistence type="inferred from homology"/>
<dbReference type="SUPFAM" id="SSF52743">
    <property type="entry name" value="Subtilisin-like"/>
    <property type="match status" value="1"/>
</dbReference>
<dbReference type="CDD" id="cd04059">
    <property type="entry name" value="Peptidases_S8_Protein_convertases_Kexins_Furin-like"/>
    <property type="match status" value="1"/>
</dbReference>
<dbReference type="Gene3D" id="2.60.120.260">
    <property type="entry name" value="Galactose-binding domain-like"/>
    <property type="match status" value="1"/>
</dbReference>
<dbReference type="PROSITE" id="PS51892">
    <property type="entry name" value="SUBTILASE"/>
    <property type="match status" value="1"/>
</dbReference>
<dbReference type="GO" id="GO:0004252">
    <property type="term" value="F:serine-type endopeptidase activity"/>
    <property type="evidence" value="ECO:0007669"/>
    <property type="project" value="UniProtKB-UniRule"/>
</dbReference>
<evidence type="ECO:0000256" key="8">
    <source>
        <dbReference type="PROSITE-ProRule" id="PRU01240"/>
    </source>
</evidence>
<dbReference type="PROSITE" id="PS00137">
    <property type="entry name" value="SUBTILASE_HIS"/>
    <property type="match status" value="1"/>
</dbReference>
<feature type="active site" description="Charge relay system" evidence="7 8">
    <location>
        <position position="303"/>
    </location>
</feature>
<evidence type="ECO:0000256" key="3">
    <source>
        <dbReference type="ARBA" id="ARBA00022729"/>
    </source>
</evidence>
<dbReference type="InterPro" id="IPR008979">
    <property type="entry name" value="Galactose-bd-like_sf"/>
</dbReference>
<dbReference type="InterPro" id="IPR015500">
    <property type="entry name" value="Peptidase_S8_subtilisin-rel"/>
</dbReference>
<dbReference type="PRINTS" id="PR00723">
    <property type="entry name" value="SUBTILISIN"/>
</dbReference>
<dbReference type="Proteomes" id="UP000193922">
    <property type="component" value="Unassembled WGS sequence"/>
</dbReference>
<dbReference type="PANTHER" id="PTHR42884:SF14">
    <property type="entry name" value="NEUROENDOCRINE CONVERTASE 1"/>
    <property type="match status" value="1"/>
</dbReference>
<dbReference type="GO" id="GO:0000139">
    <property type="term" value="C:Golgi membrane"/>
    <property type="evidence" value="ECO:0007669"/>
    <property type="project" value="TreeGrafter"/>
</dbReference>
<dbReference type="PROSITE" id="PS51829">
    <property type="entry name" value="P_HOMO_B"/>
    <property type="match status" value="1"/>
</dbReference>
<comment type="similarity">
    <text evidence="1">Belongs to the peptidase S8 family. Furin subfamily.</text>
</comment>
<protein>
    <recommendedName>
        <fullName evidence="10">P/Homo B domain-containing protein</fullName>
    </recommendedName>
</protein>
<evidence type="ECO:0000256" key="7">
    <source>
        <dbReference type="PIRSR" id="PIRSR615500-1"/>
    </source>
</evidence>
<dbReference type="InterPro" id="IPR002884">
    <property type="entry name" value="P_dom"/>
</dbReference>
<dbReference type="InterPro" id="IPR022398">
    <property type="entry name" value="Peptidase_S8_His-AS"/>
</dbReference>
<evidence type="ECO:0000313" key="11">
    <source>
        <dbReference type="EMBL" id="ORX74393.1"/>
    </source>
</evidence>
<dbReference type="SUPFAM" id="SSF49785">
    <property type="entry name" value="Galactose-binding domain-like"/>
    <property type="match status" value="1"/>
</dbReference>
<evidence type="ECO:0000256" key="4">
    <source>
        <dbReference type="ARBA" id="ARBA00022801"/>
    </source>
</evidence>
<keyword evidence="2 8" id="KW-0645">Protease</keyword>
<organism evidence="11 12">
    <name type="scientific">Linderina pennispora</name>
    <dbReference type="NCBI Taxonomy" id="61395"/>
    <lineage>
        <taxon>Eukaryota</taxon>
        <taxon>Fungi</taxon>
        <taxon>Fungi incertae sedis</taxon>
        <taxon>Zoopagomycota</taxon>
        <taxon>Kickxellomycotina</taxon>
        <taxon>Kickxellomycetes</taxon>
        <taxon>Kickxellales</taxon>
        <taxon>Kickxellaceae</taxon>
        <taxon>Linderina</taxon>
    </lineage>
</organism>
<feature type="active site" description="Charge relay system" evidence="7 8">
    <location>
        <position position="109"/>
    </location>
</feature>
<name>A0A1Y1WLK8_9FUNG</name>
<dbReference type="OrthoDB" id="300641at2759"/>
<dbReference type="Pfam" id="PF00082">
    <property type="entry name" value="Peptidase_S8"/>
    <property type="match status" value="1"/>
</dbReference>
<dbReference type="STRING" id="61395.A0A1Y1WLK8"/>
<reference evidence="11 12" key="1">
    <citation type="submission" date="2016-07" db="EMBL/GenBank/DDBJ databases">
        <title>Pervasive Adenine N6-methylation of Active Genes in Fungi.</title>
        <authorList>
            <consortium name="DOE Joint Genome Institute"/>
            <person name="Mondo S.J."/>
            <person name="Dannebaum R.O."/>
            <person name="Kuo R.C."/>
            <person name="Labutti K."/>
            <person name="Haridas S."/>
            <person name="Kuo A."/>
            <person name="Salamov A."/>
            <person name="Ahrendt S.R."/>
            <person name="Lipzen A."/>
            <person name="Sullivan W."/>
            <person name="Andreopoulos W.B."/>
            <person name="Clum A."/>
            <person name="Lindquist E."/>
            <person name="Daum C."/>
            <person name="Ramamoorthy G.K."/>
            <person name="Gryganskyi A."/>
            <person name="Culley D."/>
            <person name="Magnuson J.K."/>
            <person name="James T.Y."/>
            <person name="O'Malley M.A."/>
            <person name="Stajich J.E."/>
            <person name="Spatafora J.W."/>
            <person name="Visel A."/>
            <person name="Grigoriev I.V."/>
        </authorList>
    </citation>
    <scope>NUCLEOTIDE SEQUENCE [LARGE SCALE GENOMIC DNA]</scope>
    <source>
        <strain evidence="11 12">ATCC 12442</strain>
    </source>
</reference>
<keyword evidence="5 8" id="KW-0720">Serine protease</keyword>
<feature type="chain" id="PRO_5012123999" description="P/Homo B domain-containing protein" evidence="9">
    <location>
        <begin position="21"/>
        <end position="519"/>
    </location>
</feature>
<comment type="caution">
    <text evidence="11">The sequence shown here is derived from an EMBL/GenBank/DDBJ whole genome shotgun (WGS) entry which is preliminary data.</text>
</comment>
<dbReference type="PROSITE" id="PS00138">
    <property type="entry name" value="SUBTILASE_SER"/>
    <property type="match status" value="1"/>
</dbReference>
<dbReference type="EMBL" id="MCFD01000001">
    <property type="protein sequence ID" value="ORX74393.1"/>
    <property type="molecule type" value="Genomic_DNA"/>
</dbReference>
<evidence type="ECO:0000259" key="10">
    <source>
        <dbReference type="PROSITE" id="PS51829"/>
    </source>
</evidence>
<dbReference type="FunFam" id="2.60.120.260:FF:000026">
    <property type="entry name" value="proprotein convertase subtilisin/kexin type 7"/>
    <property type="match status" value="1"/>
</dbReference>
<evidence type="ECO:0000256" key="1">
    <source>
        <dbReference type="ARBA" id="ARBA00005325"/>
    </source>
</evidence>
<evidence type="ECO:0000256" key="6">
    <source>
        <dbReference type="ARBA" id="ARBA00022837"/>
    </source>
</evidence>
<dbReference type="InterPro" id="IPR036852">
    <property type="entry name" value="Peptidase_S8/S53_dom_sf"/>
</dbReference>